<protein>
    <recommendedName>
        <fullName evidence="7">Mce-associated membrane protein</fullName>
    </recommendedName>
</protein>
<evidence type="ECO:0000256" key="2">
    <source>
        <dbReference type="ARBA" id="ARBA00023136"/>
    </source>
</evidence>
<evidence type="ECO:0000256" key="3">
    <source>
        <dbReference type="SAM" id="MobiDB-lite"/>
    </source>
</evidence>
<feature type="compositionally biased region" description="Polar residues" evidence="3">
    <location>
        <begin position="1"/>
        <end position="20"/>
    </location>
</feature>
<reference evidence="5 6" key="1">
    <citation type="submission" date="2020-06" db="EMBL/GenBank/DDBJ databases">
        <title>Taxonomy, biology and ecology of Rhodococcus bacteria occurring in California pistachio and other woody hosts as revealed by genome sequence analyses.</title>
        <authorList>
            <person name="Gai Y."/>
            <person name="Riely B."/>
        </authorList>
    </citation>
    <scope>NUCLEOTIDE SEQUENCE [LARGE SCALE GENOMIC DNA]</scope>
    <source>
        <strain evidence="5 6">BP-281</strain>
    </source>
</reference>
<keyword evidence="6" id="KW-1185">Reference proteome</keyword>
<dbReference type="RefSeq" id="WP_222683432.1">
    <property type="nucleotide sequence ID" value="NZ_JABUBS010000010.1"/>
</dbReference>
<keyword evidence="4" id="KW-1133">Transmembrane helix</keyword>
<evidence type="ECO:0000256" key="4">
    <source>
        <dbReference type="SAM" id="Phobius"/>
    </source>
</evidence>
<evidence type="ECO:0000256" key="1">
    <source>
        <dbReference type="ARBA" id="ARBA00004370"/>
    </source>
</evidence>
<evidence type="ECO:0000313" key="5">
    <source>
        <dbReference type="EMBL" id="MBY6366076.1"/>
    </source>
</evidence>
<feature type="transmembrane region" description="Helical" evidence="4">
    <location>
        <begin position="108"/>
        <end position="128"/>
    </location>
</feature>
<dbReference type="PANTHER" id="PTHR37042:SF4">
    <property type="entry name" value="OUTER MEMBRANE PROTEIN RV1973"/>
    <property type="match status" value="1"/>
</dbReference>
<gene>
    <name evidence="5" type="ORF">HQ603_04835</name>
</gene>
<evidence type="ECO:0000313" key="6">
    <source>
        <dbReference type="Proteomes" id="UP000825228"/>
    </source>
</evidence>
<proteinExistence type="predicted"/>
<dbReference type="EMBL" id="JABUBU010000002">
    <property type="protein sequence ID" value="MBY6366076.1"/>
    <property type="molecule type" value="Genomic_DNA"/>
</dbReference>
<dbReference type="SUPFAM" id="SSF54427">
    <property type="entry name" value="NTF2-like"/>
    <property type="match status" value="1"/>
</dbReference>
<name>A0ABS7P0Z5_9NOCA</name>
<sequence>MQHSVVITINTVRQSWENSMPPTPRKPPAGHSRPAGVPRRARKVAGRTSTDLPSRPQRAEAQTEPSGEKEEVAGAPLHETAEESESSSSRSEPRGRRTDFKQFRQSKVLMLLSGLTVVFAIFAVVAFFQPGVNKVDNTAWVDTDGTAEVTAAARDALETVFSYKFDTIDEDQAAARAVLTDERRAEYDSTAEQTKQSVLQTTTIATSTVTDIGVTVLNNDRAELVASLDVSASQDSVDRGTVQTPAVVTMERVDGKWLIAAIDNR</sequence>
<dbReference type="InterPro" id="IPR032710">
    <property type="entry name" value="NTF2-like_dom_sf"/>
</dbReference>
<dbReference type="PANTHER" id="PTHR37042">
    <property type="entry name" value="OUTER MEMBRANE PROTEIN RV1973"/>
    <property type="match status" value="1"/>
</dbReference>
<feature type="region of interest" description="Disordered" evidence="3">
    <location>
        <begin position="1"/>
        <end position="98"/>
    </location>
</feature>
<comment type="subcellular location">
    <subcellularLocation>
        <location evidence="1">Membrane</location>
    </subcellularLocation>
</comment>
<organism evidence="5 6">
    <name type="scientific">Rhodococcoides corynebacterioides</name>
    <dbReference type="NCBI Taxonomy" id="53972"/>
    <lineage>
        <taxon>Bacteria</taxon>
        <taxon>Bacillati</taxon>
        <taxon>Actinomycetota</taxon>
        <taxon>Actinomycetes</taxon>
        <taxon>Mycobacteriales</taxon>
        <taxon>Nocardiaceae</taxon>
        <taxon>Rhodococcoides</taxon>
    </lineage>
</organism>
<keyword evidence="2 4" id="KW-0472">Membrane</keyword>
<keyword evidence="4" id="KW-0812">Transmembrane</keyword>
<evidence type="ECO:0008006" key="7">
    <source>
        <dbReference type="Google" id="ProtNLM"/>
    </source>
</evidence>
<accession>A0ABS7P0Z5</accession>
<dbReference type="Proteomes" id="UP000825228">
    <property type="component" value="Unassembled WGS sequence"/>
</dbReference>
<comment type="caution">
    <text evidence="5">The sequence shown here is derived from an EMBL/GenBank/DDBJ whole genome shotgun (WGS) entry which is preliminary data.</text>
</comment>